<dbReference type="RefSeq" id="WP_052211925.1">
    <property type="nucleotide sequence ID" value="NZ_FQYW01000030.1"/>
</dbReference>
<name>A0A1M6GFN3_9FIRM</name>
<sequence length="116" mass="13556">METFMQYLLSPLAIIFIGKYLDYKIENHQKKRAEEKVIEQAKEQEMAATIEAMKEGLLAMLRDRILQSCRYFIERGKIDPLILENITKMHDSYKTLGGNGLCDRQYAEVQKLPLEN</sequence>
<accession>A0A1M6GFN3</accession>
<dbReference type="AlphaFoldDB" id="A0A1M6GFN3"/>
<dbReference type="OrthoDB" id="2051266at2"/>
<dbReference type="Proteomes" id="UP000191240">
    <property type="component" value="Unassembled WGS sequence"/>
</dbReference>
<protein>
    <submittedName>
        <fullName evidence="1">Uncharacterized protein</fullName>
    </submittedName>
</protein>
<evidence type="ECO:0000313" key="1">
    <source>
        <dbReference type="EMBL" id="SHJ08776.1"/>
    </source>
</evidence>
<organism evidence="1 2">
    <name type="scientific">Anaerovibrio lipolyticus DSM 3074</name>
    <dbReference type="NCBI Taxonomy" id="1120997"/>
    <lineage>
        <taxon>Bacteria</taxon>
        <taxon>Bacillati</taxon>
        <taxon>Bacillota</taxon>
        <taxon>Negativicutes</taxon>
        <taxon>Selenomonadales</taxon>
        <taxon>Selenomonadaceae</taxon>
        <taxon>Anaerovibrio</taxon>
    </lineage>
</organism>
<evidence type="ECO:0000313" key="2">
    <source>
        <dbReference type="Proteomes" id="UP000191240"/>
    </source>
</evidence>
<dbReference type="EMBL" id="FQYW01000030">
    <property type="protein sequence ID" value="SHJ08776.1"/>
    <property type="molecule type" value="Genomic_DNA"/>
</dbReference>
<reference evidence="1 2" key="1">
    <citation type="submission" date="2016-11" db="EMBL/GenBank/DDBJ databases">
        <authorList>
            <person name="Jaros S."/>
            <person name="Januszkiewicz K."/>
            <person name="Wedrychowicz H."/>
        </authorList>
    </citation>
    <scope>NUCLEOTIDE SEQUENCE [LARGE SCALE GENOMIC DNA]</scope>
    <source>
        <strain evidence="1 2">DSM 3074</strain>
    </source>
</reference>
<proteinExistence type="predicted"/>
<gene>
    <name evidence="1" type="ORF">SAMN02745671_02648</name>
</gene>